<evidence type="ECO:0000313" key="1">
    <source>
        <dbReference type="EMBL" id="MCV7226077.1"/>
    </source>
</evidence>
<comment type="caution">
    <text evidence="1">The sequence shown here is derived from an EMBL/GenBank/DDBJ whole genome shotgun (WGS) entry which is preliminary data.</text>
</comment>
<gene>
    <name evidence="1" type="ORF">H7J73_08530</name>
</gene>
<keyword evidence="2" id="KW-1185">Reference proteome</keyword>
<proteinExistence type="predicted"/>
<accession>A0ABT3C9D3</accession>
<name>A0ABT3C9D3_9MYCO</name>
<reference evidence="1 2" key="1">
    <citation type="journal article" date="2022" name="BMC Genomics">
        <title>Comparative genome analysis of mycobacteria focusing on tRNA and non-coding RNA.</title>
        <authorList>
            <person name="Behra P.R.K."/>
            <person name="Pettersson B.M.F."/>
            <person name="Ramesh M."/>
            <person name="Das S."/>
            <person name="Dasgupta S."/>
            <person name="Kirsebom L.A."/>
        </authorList>
    </citation>
    <scope>NUCLEOTIDE SEQUENCE [LARGE SCALE GENOMIC DNA]</scope>
    <source>
        <strain evidence="1 2">DSM 44078</strain>
    </source>
</reference>
<protein>
    <submittedName>
        <fullName evidence="1">Uncharacterized protein</fullName>
    </submittedName>
</protein>
<organism evidence="1 2">
    <name type="scientific">Mycolicibacterium komossense</name>
    <dbReference type="NCBI Taxonomy" id="1779"/>
    <lineage>
        <taxon>Bacteria</taxon>
        <taxon>Bacillati</taxon>
        <taxon>Actinomycetota</taxon>
        <taxon>Actinomycetes</taxon>
        <taxon>Mycobacteriales</taxon>
        <taxon>Mycobacteriaceae</taxon>
        <taxon>Mycolicibacterium</taxon>
    </lineage>
</organism>
<dbReference type="RefSeq" id="WP_264066912.1">
    <property type="nucleotide sequence ID" value="NZ_JACKTY010000020.1"/>
</dbReference>
<dbReference type="Proteomes" id="UP001526201">
    <property type="component" value="Unassembled WGS sequence"/>
</dbReference>
<dbReference type="EMBL" id="JACKTY010000020">
    <property type="protein sequence ID" value="MCV7226077.1"/>
    <property type="molecule type" value="Genomic_DNA"/>
</dbReference>
<evidence type="ECO:0000313" key="2">
    <source>
        <dbReference type="Proteomes" id="UP001526201"/>
    </source>
</evidence>
<sequence length="67" mass="7034">MATTASQTSPIGFMEPVQFSGRPVVHYAAPDGNGNVFPACGQRIGAYALPWRPGPGKVVDCKKCGKL</sequence>